<dbReference type="Pfam" id="PF07676">
    <property type="entry name" value="PD40"/>
    <property type="match status" value="5"/>
</dbReference>
<dbReference type="InterPro" id="IPR011659">
    <property type="entry name" value="WD40"/>
</dbReference>
<keyword evidence="1" id="KW-0732">Signal</keyword>
<protein>
    <submittedName>
        <fullName evidence="2">PD40 domain-containing protein</fullName>
    </submittedName>
</protein>
<dbReference type="InterPro" id="IPR011042">
    <property type="entry name" value="6-blade_b-propeller_TolB-like"/>
</dbReference>
<organism evidence="2 3">
    <name type="scientific">Marivirga aurantiaca</name>
    <dbReference type="NCBI Taxonomy" id="2802615"/>
    <lineage>
        <taxon>Bacteria</taxon>
        <taxon>Pseudomonadati</taxon>
        <taxon>Bacteroidota</taxon>
        <taxon>Cytophagia</taxon>
        <taxon>Cytophagales</taxon>
        <taxon>Marivirgaceae</taxon>
        <taxon>Marivirga</taxon>
    </lineage>
</organism>
<evidence type="ECO:0000313" key="3">
    <source>
        <dbReference type="Proteomes" id="UP000611723"/>
    </source>
</evidence>
<reference evidence="2" key="1">
    <citation type="submission" date="2021-01" db="EMBL/GenBank/DDBJ databases">
        <title>Marivirga aurantiaca sp. nov., isolated from intertidal surface sediments.</title>
        <authorList>
            <person name="Zhang M."/>
        </authorList>
    </citation>
    <scope>NUCLEOTIDE SEQUENCE</scope>
    <source>
        <strain evidence="2">S37H4</strain>
    </source>
</reference>
<evidence type="ECO:0000313" key="2">
    <source>
        <dbReference type="EMBL" id="MBK6265665.1"/>
    </source>
</evidence>
<dbReference type="Gene3D" id="2.120.10.30">
    <property type="entry name" value="TolB, C-terminal domain"/>
    <property type="match status" value="1"/>
</dbReference>
<dbReference type="EMBL" id="JAEQBW010000004">
    <property type="protein sequence ID" value="MBK6265665.1"/>
    <property type="molecule type" value="Genomic_DNA"/>
</dbReference>
<proteinExistence type="predicted"/>
<feature type="chain" id="PRO_5037551293" evidence="1">
    <location>
        <begin position="20"/>
        <end position="297"/>
    </location>
</feature>
<dbReference type="Proteomes" id="UP000611723">
    <property type="component" value="Unassembled WGS sequence"/>
</dbReference>
<accession>A0A934WZH0</accession>
<dbReference type="SUPFAM" id="SSF69304">
    <property type="entry name" value="Tricorn protease N-terminal domain"/>
    <property type="match status" value="1"/>
</dbReference>
<dbReference type="AlphaFoldDB" id="A0A934WZH0"/>
<name>A0A934WZH0_9BACT</name>
<evidence type="ECO:0000256" key="1">
    <source>
        <dbReference type="SAM" id="SignalP"/>
    </source>
</evidence>
<sequence length="297" mass="33956">MRTSITVLLFLFTVPSLFSQVGSTEYLGQKAPGDTPEIFAPGIITKENQSEFGSVFSADGKEFFYAIDEDGKAEIWCTKLQKGVWTKPKAIISHPIYSFNDPFLSPDEQKLYYISDRSMTGEDEKKDYDIWYSTREENGWSEPFNAGNTINTESNEYYISFTDDGSMYFSSNTQAEEGRSHDFDIYKSTLKSGHFQKPVKLSDSINTKRYEADVFVAPDESYIIFSTARKDGMGKGDLYISFKNTDNSWSEAKNMGTDINTEGHELCPFVTKDGKFFFFTSNQDIYWVDAEILKKFR</sequence>
<feature type="signal peptide" evidence="1">
    <location>
        <begin position="1"/>
        <end position="19"/>
    </location>
</feature>
<comment type="caution">
    <text evidence="2">The sequence shown here is derived from an EMBL/GenBank/DDBJ whole genome shotgun (WGS) entry which is preliminary data.</text>
</comment>
<keyword evidence="3" id="KW-1185">Reference proteome</keyword>
<gene>
    <name evidence="2" type="ORF">JKA74_11505</name>
</gene>
<dbReference type="RefSeq" id="WP_201431340.1">
    <property type="nucleotide sequence ID" value="NZ_JAEQBW010000004.1"/>
</dbReference>